<dbReference type="InterPro" id="IPR038717">
    <property type="entry name" value="Tc1-like_DDE_dom"/>
</dbReference>
<feature type="domain" description="Tc1-like transposase DDE" evidence="1">
    <location>
        <begin position="25"/>
        <end position="115"/>
    </location>
</feature>
<dbReference type="GO" id="GO:0003676">
    <property type="term" value="F:nucleic acid binding"/>
    <property type="evidence" value="ECO:0007669"/>
    <property type="project" value="InterPro"/>
</dbReference>
<dbReference type="Pfam" id="PF13358">
    <property type="entry name" value="DDE_3"/>
    <property type="match status" value="1"/>
</dbReference>
<reference evidence="2 3" key="1">
    <citation type="journal article" date="2009" name="Stand. Genomic Sci.">
        <title>Complete genome sequence of Rhodothermus marinus type strain (R-10).</title>
        <authorList>
            <person name="Nolan M."/>
            <person name="Tindall B.J."/>
            <person name="Pomrenke H."/>
            <person name="Lapidus A."/>
            <person name="Copeland A."/>
            <person name="Glavina Del Rio T."/>
            <person name="Lucas S."/>
            <person name="Chen F."/>
            <person name="Tice H."/>
            <person name="Cheng J.F."/>
            <person name="Saunders E."/>
            <person name="Han C."/>
            <person name="Bruce D."/>
            <person name="Goodwin L."/>
            <person name="Chain P."/>
            <person name="Pitluck S."/>
            <person name="Ovchinikova G."/>
            <person name="Pati A."/>
            <person name="Ivanova N."/>
            <person name="Mavromatis K."/>
            <person name="Chen A."/>
            <person name="Palaniappan K."/>
            <person name="Land M."/>
            <person name="Hauser L."/>
            <person name="Chang Y.J."/>
            <person name="Jeffries C.D."/>
            <person name="Brettin T."/>
            <person name="Goker M."/>
            <person name="Bristow J."/>
            <person name="Eisen J.A."/>
            <person name="Markowitz V."/>
            <person name="Hugenholtz P."/>
            <person name="Kyrpides N.C."/>
            <person name="Klenk H.P."/>
            <person name="Detter J.C."/>
        </authorList>
    </citation>
    <scope>NUCLEOTIDE SEQUENCE [LARGE SCALE GENOMIC DNA]</scope>
    <source>
        <strain evidence="3">ATCC 43812 / DSM 4252 / R-10</strain>
        <plasmid evidence="2">pRMAR01</plasmid>
    </source>
</reference>
<dbReference type="Gene3D" id="3.30.420.10">
    <property type="entry name" value="Ribonuclease H-like superfamily/Ribonuclease H"/>
    <property type="match status" value="1"/>
</dbReference>
<accession>D0MKS5</accession>
<keyword evidence="2" id="KW-0614">Plasmid</keyword>
<dbReference type="AlphaFoldDB" id="D0MKS5"/>
<geneLocation type="plasmid" evidence="2 3">
    <name>pRMAR01</name>
</geneLocation>
<gene>
    <name evidence="2" type="ordered locus">Rmar_2875</name>
</gene>
<evidence type="ECO:0000313" key="3">
    <source>
        <dbReference type="Proteomes" id="UP000002221"/>
    </source>
</evidence>
<dbReference type="HOGENOM" id="CLU_056788_6_0_10"/>
<name>D0MKS5_RHOM4</name>
<organism evidence="2 3">
    <name type="scientific">Rhodothermus marinus (strain ATCC 43812 / DSM 4252 / R-10)</name>
    <name type="common">Rhodothermus obamensis</name>
    <dbReference type="NCBI Taxonomy" id="518766"/>
    <lineage>
        <taxon>Bacteria</taxon>
        <taxon>Pseudomonadati</taxon>
        <taxon>Rhodothermota</taxon>
        <taxon>Rhodothermia</taxon>
        <taxon>Rhodothermales</taxon>
        <taxon>Rhodothermaceae</taxon>
        <taxon>Rhodothermus</taxon>
    </lineage>
</organism>
<proteinExistence type="predicted"/>
<dbReference type="InterPro" id="IPR036397">
    <property type="entry name" value="RNaseH_sf"/>
</dbReference>
<sequence length="160" mass="18529">MPRYRRLTARGVVVRQPWEPRSCFYWLYAAVEPRSGETFYLEMPSLDAGCFSVFLREFGRCYRDSLNVLVLDNAAAHRARSVEVPENVVLLFLPAYSPEPSPVERLWRAIRARLDVFDERVRSQLEALRAHVAEIVRGLRAVEVSRLTRYDYILAALNAL</sequence>
<evidence type="ECO:0000259" key="1">
    <source>
        <dbReference type="Pfam" id="PF13358"/>
    </source>
</evidence>
<dbReference type="Proteomes" id="UP000002221">
    <property type="component" value="Plasmid pRMAR01"/>
</dbReference>
<dbReference type="EMBL" id="CP001808">
    <property type="protein sequence ID" value="ACY49739.1"/>
    <property type="molecule type" value="Genomic_DNA"/>
</dbReference>
<evidence type="ECO:0000313" key="2">
    <source>
        <dbReference type="EMBL" id="ACY49739.1"/>
    </source>
</evidence>
<keyword evidence="3" id="KW-1185">Reference proteome</keyword>
<dbReference type="RefSeq" id="WP_012845349.1">
    <property type="nucleotide sequence ID" value="NC_013502.1"/>
</dbReference>
<protein>
    <recommendedName>
        <fullName evidence="1">Tc1-like transposase DDE domain-containing protein</fullName>
    </recommendedName>
</protein>
<dbReference type="KEGG" id="rmr:Rmar_2875"/>
<dbReference type="eggNOG" id="COG3335">
    <property type="taxonomic scope" value="Bacteria"/>
</dbReference>